<name>A0ABD0KNN7_9CAEN</name>
<dbReference type="EMBL" id="JACVVK020000149">
    <property type="protein sequence ID" value="KAK7488541.1"/>
    <property type="molecule type" value="Genomic_DNA"/>
</dbReference>
<keyword evidence="5" id="KW-1185">Reference proteome</keyword>
<organism evidence="4 5">
    <name type="scientific">Batillaria attramentaria</name>
    <dbReference type="NCBI Taxonomy" id="370345"/>
    <lineage>
        <taxon>Eukaryota</taxon>
        <taxon>Metazoa</taxon>
        <taxon>Spiralia</taxon>
        <taxon>Lophotrochozoa</taxon>
        <taxon>Mollusca</taxon>
        <taxon>Gastropoda</taxon>
        <taxon>Caenogastropoda</taxon>
        <taxon>Sorbeoconcha</taxon>
        <taxon>Cerithioidea</taxon>
        <taxon>Batillariidae</taxon>
        <taxon>Batillaria</taxon>
    </lineage>
</organism>
<feature type="signal peptide" evidence="3">
    <location>
        <begin position="1"/>
        <end position="24"/>
    </location>
</feature>
<dbReference type="Proteomes" id="UP001519460">
    <property type="component" value="Unassembled WGS sequence"/>
</dbReference>
<feature type="compositionally biased region" description="Low complexity" evidence="1">
    <location>
        <begin position="468"/>
        <end position="488"/>
    </location>
</feature>
<evidence type="ECO:0000313" key="5">
    <source>
        <dbReference type="Proteomes" id="UP001519460"/>
    </source>
</evidence>
<feature type="transmembrane region" description="Helical" evidence="2">
    <location>
        <begin position="276"/>
        <end position="302"/>
    </location>
</feature>
<feature type="region of interest" description="Disordered" evidence="1">
    <location>
        <begin position="376"/>
        <end position="409"/>
    </location>
</feature>
<feature type="compositionally biased region" description="Polar residues" evidence="1">
    <location>
        <begin position="399"/>
        <end position="409"/>
    </location>
</feature>
<keyword evidence="2" id="KW-0812">Transmembrane</keyword>
<evidence type="ECO:0000313" key="4">
    <source>
        <dbReference type="EMBL" id="KAK7488541.1"/>
    </source>
</evidence>
<evidence type="ECO:0000256" key="3">
    <source>
        <dbReference type="SAM" id="SignalP"/>
    </source>
</evidence>
<feature type="region of interest" description="Disordered" evidence="1">
    <location>
        <begin position="468"/>
        <end position="498"/>
    </location>
</feature>
<proteinExistence type="predicted"/>
<accession>A0ABD0KNN7</accession>
<feature type="chain" id="PRO_5044887618" evidence="3">
    <location>
        <begin position="25"/>
        <end position="555"/>
    </location>
</feature>
<feature type="transmembrane region" description="Helical" evidence="2">
    <location>
        <begin position="245"/>
        <end position="264"/>
    </location>
</feature>
<feature type="transmembrane region" description="Helical" evidence="2">
    <location>
        <begin position="322"/>
        <end position="339"/>
    </location>
</feature>
<dbReference type="PANTHER" id="PTHR33538:SF2">
    <property type="entry name" value="PROTEIN GAMETE EXPRESSED 1"/>
    <property type="match status" value="1"/>
</dbReference>
<gene>
    <name evidence="4" type="ORF">BaRGS_00020158</name>
</gene>
<dbReference type="InterPro" id="IPR040346">
    <property type="entry name" value="GEX1/Brambleberry"/>
</dbReference>
<reference evidence="4 5" key="1">
    <citation type="journal article" date="2023" name="Sci. Data">
        <title>Genome assembly of the Korean intertidal mud-creeper Batillaria attramentaria.</title>
        <authorList>
            <person name="Patra A.K."/>
            <person name="Ho P.T."/>
            <person name="Jun S."/>
            <person name="Lee S.J."/>
            <person name="Kim Y."/>
            <person name="Won Y.J."/>
        </authorList>
    </citation>
    <scope>NUCLEOTIDE SEQUENCE [LARGE SCALE GENOMIC DNA]</scope>
    <source>
        <strain evidence="4">Wonlab-2016</strain>
    </source>
</reference>
<dbReference type="AlphaFoldDB" id="A0ABD0KNN7"/>
<dbReference type="PANTHER" id="PTHR33538">
    <property type="entry name" value="PROTEIN GAMETE EXPRESSED 1"/>
    <property type="match status" value="1"/>
</dbReference>
<feature type="compositionally biased region" description="Acidic residues" evidence="1">
    <location>
        <begin position="388"/>
        <end position="398"/>
    </location>
</feature>
<sequence length="555" mass="62527">MASLRGYFVRALLLLNSVTVYTICRFTHATAQLSHLDRSTYEEGRKQFELIQHQSELPQYGQCWKDAMVFIQNGCKRLSDDMQGRLALAYLNCFLSLQGRDVYECSQGTPVVDCTREMSDVDRGSFTTFFTHTQNICYFLQAQIWNEAAEHTIARLAESSSHVAEQLQQSHELQHEMIKQQNDSLQNQKVLMNNAANLTSVLANSSEEINRLFFTFKETTKEQRMLITDVFDQLISLKQTVVGEFSGFYSILYYFFSVLLCYLLTSTARTGGARFWLFSIVTASIACEYLITAWLPAVLVAWSVDLSVHDDWLYWVRGLCRKLFACVGLVVLGLFAYNYHDINAANNLLLVEIRKQNSDLKRLLFGIQPRPVKTEQPDALAVKSASEDMTDSCSELETESYSTDSDQTYILQDENTSVAESDSYMTAHTLGGSSADEVGADSLLAELRDLRSATPLKEMSGQLERWISTGQYSSSGQSGSSRSSRASTPAKDTSPGRYQYFLRPRKARLTYTPPAAQVETSRSFAKTVKQLERLAEKNSRIVRAAVSARNSKPAL</sequence>
<keyword evidence="2" id="KW-1133">Transmembrane helix</keyword>
<comment type="caution">
    <text evidence="4">The sequence shown here is derived from an EMBL/GenBank/DDBJ whole genome shotgun (WGS) entry which is preliminary data.</text>
</comment>
<evidence type="ECO:0000256" key="2">
    <source>
        <dbReference type="SAM" id="Phobius"/>
    </source>
</evidence>
<keyword evidence="3" id="KW-0732">Signal</keyword>
<evidence type="ECO:0000256" key="1">
    <source>
        <dbReference type="SAM" id="MobiDB-lite"/>
    </source>
</evidence>
<keyword evidence="2" id="KW-0472">Membrane</keyword>
<protein>
    <submittedName>
        <fullName evidence="4">Uncharacterized protein</fullName>
    </submittedName>
</protein>